<dbReference type="AlphaFoldDB" id="G4Z1I6"/>
<proteinExistence type="predicted"/>
<organism evidence="2 3">
    <name type="scientific">Phytophthora sojae (strain P6497)</name>
    <name type="common">Soybean stem and root rot agent</name>
    <name type="synonym">Phytophthora megasperma f. sp. glycines</name>
    <dbReference type="NCBI Taxonomy" id="1094619"/>
    <lineage>
        <taxon>Eukaryota</taxon>
        <taxon>Sar</taxon>
        <taxon>Stramenopiles</taxon>
        <taxon>Oomycota</taxon>
        <taxon>Peronosporomycetes</taxon>
        <taxon>Peronosporales</taxon>
        <taxon>Peronosporaceae</taxon>
        <taxon>Phytophthora</taxon>
    </lineage>
</organism>
<keyword evidence="3" id="KW-1185">Reference proteome</keyword>
<dbReference type="EMBL" id="JH159152">
    <property type="protein sequence ID" value="EGZ25897.1"/>
    <property type="molecule type" value="Genomic_DNA"/>
</dbReference>
<name>G4Z1I6_PHYSP</name>
<feature type="region of interest" description="Disordered" evidence="1">
    <location>
        <begin position="1"/>
        <end position="136"/>
    </location>
</feature>
<gene>
    <name evidence="2" type="ORF">PHYSODRAFT_297377</name>
</gene>
<feature type="compositionally biased region" description="Basic and acidic residues" evidence="1">
    <location>
        <begin position="28"/>
        <end position="43"/>
    </location>
</feature>
<protein>
    <submittedName>
        <fullName evidence="2">Uncharacterized protein</fullName>
    </submittedName>
</protein>
<dbReference type="KEGG" id="psoj:PHYSODRAFT_297377"/>
<evidence type="ECO:0000313" key="2">
    <source>
        <dbReference type="EMBL" id="EGZ25897.1"/>
    </source>
</evidence>
<dbReference type="GeneID" id="20641484"/>
<evidence type="ECO:0000313" key="3">
    <source>
        <dbReference type="Proteomes" id="UP000002640"/>
    </source>
</evidence>
<feature type="region of interest" description="Disordered" evidence="1">
    <location>
        <begin position="155"/>
        <end position="244"/>
    </location>
</feature>
<evidence type="ECO:0000256" key="1">
    <source>
        <dbReference type="SAM" id="MobiDB-lite"/>
    </source>
</evidence>
<reference evidence="2 3" key="1">
    <citation type="journal article" date="2006" name="Science">
        <title>Phytophthora genome sequences uncover evolutionary origins and mechanisms of pathogenesis.</title>
        <authorList>
            <person name="Tyler B.M."/>
            <person name="Tripathy S."/>
            <person name="Zhang X."/>
            <person name="Dehal P."/>
            <person name="Jiang R.H."/>
            <person name="Aerts A."/>
            <person name="Arredondo F.D."/>
            <person name="Baxter L."/>
            <person name="Bensasson D."/>
            <person name="Beynon J.L."/>
            <person name="Chapman J."/>
            <person name="Damasceno C.M."/>
            <person name="Dorrance A.E."/>
            <person name="Dou D."/>
            <person name="Dickerman A.W."/>
            <person name="Dubchak I.L."/>
            <person name="Garbelotto M."/>
            <person name="Gijzen M."/>
            <person name="Gordon S.G."/>
            <person name="Govers F."/>
            <person name="Grunwald N.J."/>
            <person name="Huang W."/>
            <person name="Ivors K.L."/>
            <person name="Jones R.W."/>
            <person name="Kamoun S."/>
            <person name="Krampis K."/>
            <person name="Lamour K.H."/>
            <person name="Lee M.K."/>
            <person name="McDonald W.H."/>
            <person name="Medina M."/>
            <person name="Meijer H.J."/>
            <person name="Nordberg E.K."/>
            <person name="Maclean D.J."/>
            <person name="Ospina-Giraldo M.D."/>
            <person name="Morris P.F."/>
            <person name="Phuntumart V."/>
            <person name="Putnam N.H."/>
            <person name="Rash S."/>
            <person name="Rose J.K."/>
            <person name="Sakihama Y."/>
            <person name="Salamov A.A."/>
            <person name="Savidor A."/>
            <person name="Scheuring C.F."/>
            <person name="Smith B.M."/>
            <person name="Sobral B.W."/>
            <person name="Terry A."/>
            <person name="Torto-Alalibo T.A."/>
            <person name="Win J."/>
            <person name="Xu Z."/>
            <person name="Zhang H."/>
            <person name="Grigoriev I.V."/>
            <person name="Rokhsar D.S."/>
            <person name="Boore J.L."/>
        </authorList>
    </citation>
    <scope>NUCLEOTIDE SEQUENCE [LARGE SCALE GENOMIC DNA]</scope>
    <source>
        <strain evidence="2 3">P6497</strain>
    </source>
</reference>
<feature type="compositionally biased region" description="Polar residues" evidence="1">
    <location>
        <begin position="117"/>
        <end position="136"/>
    </location>
</feature>
<feature type="compositionally biased region" description="Basic and acidic residues" evidence="1">
    <location>
        <begin position="156"/>
        <end position="165"/>
    </location>
</feature>
<feature type="compositionally biased region" description="Acidic residues" evidence="1">
    <location>
        <begin position="182"/>
        <end position="223"/>
    </location>
</feature>
<dbReference type="RefSeq" id="XP_009521185.1">
    <property type="nucleotide sequence ID" value="XM_009522890.1"/>
</dbReference>
<sequence>MTAAEKKKQLRNRASLGSTGEAFSTQTAEEKASATPVARKDTVPDGATASGKTKQKKPTTAAGDVERILLADFGSSDDEDESESTTRAPETSGAFCVGPPTSAPTLSTVAAAPPTSRPTSSAGPYNTNTWPPTGARTANQYWQMGAETNGQYGKQVADEGEHVGDEDPCFVGDGNADKETALDSESEESSSEIGEFDEDEDEEEELWELVCPSDEEEGDAAEELPDKCREARGGNPESSAQSRS</sequence>
<feature type="compositionally biased region" description="Polar residues" evidence="1">
    <location>
        <begin position="15"/>
        <end position="27"/>
    </location>
</feature>
<dbReference type="InParanoid" id="G4Z1I6"/>
<dbReference type="Proteomes" id="UP000002640">
    <property type="component" value="Unassembled WGS sequence"/>
</dbReference>
<accession>G4Z1I6</accession>